<name>A0A2M7SB68_9BACT</name>
<dbReference type="GO" id="GO:0003677">
    <property type="term" value="F:DNA binding"/>
    <property type="evidence" value="ECO:0007669"/>
    <property type="project" value="InterPro"/>
</dbReference>
<dbReference type="PANTHER" id="PTHR34322:SF2">
    <property type="entry name" value="TRANSPOSASE IS200-LIKE DOMAIN-CONTAINING PROTEIN"/>
    <property type="match status" value="1"/>
</dbReference>
<accession>A0A2M7SB68</accession>
<gene>
    <name evidence="2" type="ORF">COY52_06300</name>
</gene>
<organism evidence="2 3">
    <name type="scientific">Candidatus Desantisbacteria bacterium CG_4_10_14_0_8_um_filter_48_22</name>
    <dbReference type="NCBI Taxonomy" id="1974543"/>
    <lineage>
        <taxon>Bacteria</taxon>
        <taxon>Candidatus Desantisiibacteriota</taxon>
    </lineage>
</organism>
<dbReference type="SMART" id="SM01321">
    <property type="entry name" value="Y1_Tnp"/>
    <property type="match status" value="1"/>
</dbReference>
<protein>
    <submittedName>
        <fullName evidence="2">Transposase</fullName>
    </submittedName>
</protein>
<dbReference type="Pfam" id="PF01797">
    <property type="entry name" value="Y1_Tnp"/>
    <property type="match status" value="1"/>
</dbReference>
<dbReference type="InterPro" id="IPR002686">
    <property type="entry name" value="Transposase_17"/>
</dbReference>
<dbReference type="InterPro" id="IPR036515">
    <property type="entry name" value="Transposase_17_sf"/>
</dbReference>
<evidence type="ECO:0000313" key="3">
    <source>
        <dbReference type="Proteomes" id="UP000229307"/>
    </source>
</evidence>
<dbReference type="SUPFAM" id="SSF143422">
    <property type="entry name" value="Transposase IS200-like"/>
    <property type="match status" value="1"/>
</dbReference>
<comment type="caution">
    <text evidence="2">The sequence shown here is derived from an EMBL/GenBank/DDBJ whole genome shotgun (WGS) entry which is preliminary data.</text>
</comment>
<evidence type="ECO:0000313" key="2">
    <source>
        <dbReference type="EMBL" id="PIZ16709.1"/>
    </source>
</evidence>
<dbReference type="EMBL" id="PFMR01000170">
    <property type="protein sequence ID" value="PIZ16709.1"/>
    <property type="molecule type" value="Genomic_DNA"/>
</dbReference>
<dbReference type="GO" id="GO:0004803">
    <property type="term" value="F:transposase activity"/>
    <property type="evidence" value="ECO:0007669"/>
    <property type="project" value="InterPro"/>
</dbReference>
<reference evidence="3" key="1">
    <citation type="submission" date="2017-09" db="EMBL/GenBank/DDBJ databases">
        <title>Depth-based differentiation of microbial function through sediment-hosted aquifers and enrichment of novel symbionts in the deep terrestrial subsurface.</title>
        <authorList>
            <person name="Probst A.J."/>
            <person name="Ladd B."/>
            <person name="Jarett J.K."/>
            <person name="Geller-Mcgrath D.E."/>
            <person name="Sieber C.M.K."/>
            <person name="Emerson J.B."/>
            <person name="Anantharaman K."/>
            <person name="Thomas B.C."/>
            <person name="Malmstrom R."/>
            <person name="Stieglmeier M."/>
            <person name="Klingl A."/>
            <person name="Woyke T."/>
            <person name="Ryan C.M."/>
            <person name="Banfield J.F."/>
        </authorList>
    </citation>
    <scope>NUCLEOTIDE SEQUENCE [LARGE SCALE GENOMIC DNA]</scope>
</reference>
<dbReference type="AlphaFoldDB" id="A0A2M7SB68"/>
<dbReference type="GO" id="GO:0006313">
    <property type="term" value="P:DNA transposition"/>
    <property type="evidence" value="ECO:0007669"/>
    <property type="project" value="InterPro"/>
</dbReference>
<dbReference type="PANTHER" id="PTHR34322">
    <property type="entry name" value="TRANSPOSASE, Y1_TNP DOMAIN-CONTAINING"/>
    <property type="match status" value="1"/>
</dbReference>
<dbReference type="Gene3D" id="3.30.70.1290">
    <property type="entry name" value="Transposase IS200-like"/>
    <property type="match status" value="1"/>
</dbReference>
<evidence type="ECO:0000259" key="1">
    <source>
        <dbReference type="SMART" id="SM01321"/>
    </source>
</evidence>
<dbReference type="Proteomes" id="UP000229307">
    <property type="component" value="Unassembled WGS sequence"/>
</dbReference>
<feature type="domain" description="Transposase IS200-like" evidence="1">
    <location>
        <begin position="9"/>
        <end position="123"/>
    </location>
</feature>
<proteinExistence type="predicted"/>
<sequence>MPRIARAVCVDLPHHVTQRGNNQQKVFKRKNDHAFYISLMRKYSKILKLEIWSYCLMPNHVHFIVVPREPDSMAKTFDVVHMLYSQYFNSKMNRKGHLWQSRFYSCLLDNDHLCAAARYIERNPVRARIVDRPEEYRWSSAYAHINKTPDRLLSGDCFLTHEITDWKKFLTHPDDEKILEKLRSRTRSGRPAGNDDFITNIENKLGRSFNTRPKGRPRKPQ</sequence>